<accession>A0A1G9M4C2</accession>
<dbReference type="EMBL" id="FNEK01000105">
    <property type="protein sequence ID" value="SDL69014.1"/>
    <property type="molecule type" value="Genomic_DNA"/>
</dbReference>
<dbReference type="AlphaFoldDB" id="A0A1G9M4C2"/>
<dbReference type="CDD" id="cd01561">
    <property type="entry name" value="CBS_like"/>
    <property type="match status" value="1"/>
</dbReference>
<sequence length="260" mass="27753">MAEQGTRQTQGRGQRYDNVLDTIGDTPTIRINRLAPEHVTLYVKAEAFNPGGSVKDRLAVNIIEAAERAGTLKPGQTVVEATSGNTGIGLAMVCAQKGYPLVITMHDGFSVERRRLMRMFGAKVVLTPKAEGGLGMVRKAEALAEKNGWFLAHQFETAANADIHEETTAREILADFDGERLDYLVTGYGTGGTLTGVGRVLRKERPDTKIVLSEPANAQLLGSGDAQGRKEDGAPAPRLRSASDPGLDARLHPAGSAGIH</sequence>
<comment type="cofactor">
    <cofactor evidence="1">
        <name>pyridoxal 5'-phosphate</name>
        <dbReference type="ChEBI" id="CHEBI:597326"/>
    </cofactor>
</comment>
<evidence type="ECO:0000256" key="7">
    <source>
        <dbReference type="SAM" id="MobiDB-lite"/>
    </source>
</evidence>
<name>A0A1G9M4C2_9RHOB</name>
<dbReference type="InterPro" id="IPR001926">
    <property type="entry name" value="TrpB-like_PALP"/>
</dbReference>
<dbReference type="GO" id="GO:0016765">
    <property type="term" value="F:transferase activity, transferring alkyl or aryl (other than methyl) groups"/>
    <property type="evidence" value="ECO:0007669"/>
    <property type="project" value="UniProtKB-ARBA"/>
</dbReference>
<evidence type="ECO:0000256" key="3">
    <source>
        <dbReference type="ARBA" id="ARBA00022898"/>
    </source>
</evidence>
<evidence type="ECO:0000259" key="8">
    <source>
        <dbReference type="Pfam" id="PF00291"/>
    </source>
</evidence>
<dbReference type="GO" id="GO:0006535">
    <property type="term" value="P:cysteine biosynthetic process from serine"/>
    <property type="evidence" value="ECO:0007669"/>
    <property type="project" value="InterPro"/>
</dbReference>
<evidence type="ECO:0000256" key="1">
    <source>
        <dbReference type="ARBA" id="ARBA00001933"/>
    </source>
</evidence>
<evidence type="ECO:0000256" key="4">
    <source>
        <dbReference type="ARBA" id="ARBA00072081"/>
    </source>
</evidence>
<evidence type="ECO:0000313" key="10">
    <source>
        <dbReference type="Proteomes" id="UP000199382"/>
    </source>
</evidence>
<dbReference type="STRING" id="571298.SAMN04488026_110510"/>
<dbReference type="InterPro" id="IPR001216">
    <property type="entry name" value="P-phosphate_BS"/>
</dbReference>
<comment type="similarity">
    <text evidence="2">Belongs to the cysteine synthase/cystathionine beta-synthase family.</text>
</comment>
<gene>
    <name evidence="9" type="ORF">SAMN04488026_110510</name>
</gene>
<feature type="region of interest" description="Disordered" evidence="7">
    <location>
        <begin position="214"/>
        <end position="260"/>
    </location>
</feature>
<dbReference type="PROSITE" id="PS00901">
    <property type="entry name" value="CYS_SYNTHASE"/>
    <property type="match status" value="1"/>
</dbReference>
<dbReference type="FunFam" id="3.40.50.1100:FF:000003">
    <property type="entry name" value="Cystathionine beta-synthase"/>
    <property type="match status" value="1"/>
</dbReference>
<proteinExistence type="inferred from homology"/>
<keyword evidence="3" id="KW-0663">Pyridoxal phosphate</keyword>
<dbReference type="PANTHER" id="PTHR10314">
    <property type="entry name" value="CYSTATHIONINE BETA-SYNTHASE"/>
    <property type="match status" value="1"/>
</dbReference>
<dbReference type="InterPro" id="IPR036052">
    <property type="entry name" value="TrpB-like_PALP_sf"/>
</dbReference>
<evidence type="ECO:0000313" key="9">
    <source>
        <dbReference type="EMBL" id="SDL69014.1"/>
    </source>
</evidence>
<evidence type="ECO:0000256" key="2">
    <source>
        <dbReference type="ARBA" id="ARBA00007103"/>
    </source>
</evidence>
<feature type="domain" description="Tryptophan synthase beta chain-like PALP" evidence="8">
    <location>
        <begin position="20"/>
        <end position="237"/>
    </location>
</feature>
<evidence type="ECO:0000256" key="6">
    <source>
        <dbReference type="ARBA" id="ARBA00079153"/>
    </source>
</evidence>
<protein>
    <recommendedName>
        <fullName evidence="4">Cysteine synthase B</fullName>
    </recommendedName>
    <alternativeName>
        <fullName evidence="5">O-acetylserine (thiol)-lyase B</fullName>
    </alternativeName>
    <alternativeName>
        <fullName evidence="6">O-acetylserine sulfhydrylase B</fullName>
    </alternativeName>
</protein>
<dbReference type="InterPro" id="IPR050214">
    <property type="entry name" value="Cys_Synth/Cystath_Beta-Synth"/>
</dbReference>
<dbReference type="Pfam" id="PF00291">
    <property type="entry name" value="PALP"/>
    <property type="match status" value="1"/>
</dbReference>
<reference evidence="9 10" key="1">
    <citation type="submission" date="2016-10" db="EMBL/GenBank/DDBJ databases">
        <authorList>
            <person name="de Groot N.N."/>
        </authorList>
    </citation>
    <scope>NUCLEOTIDE SEQUENCE [LARGE SCALE GENOMIC DNA]</scope>
    <source>
        <strain evidence="9 10">DSM 25294</strain>
    </source>
</reference>
<dbReference type="SUPFAM" id="SSF53686">
    <property type="entry name" value="Tryptophan synthase beta subunit-like PLP-dependent enzymes"/>
    <property type="match status" value="1"/>
</dbReference>
<organism evidence="9 10">
    <name type="scientific">Aliiruegeria lutimaris</name>
    <dbReference type="NCBI Taxonomy" id="571298"/>
    <lineage>
        <taxon>Bacteria</taxon>
        <taxon>Pseudomonadati</taxon>
        <taxon>Pseudomonadota</taxon>
        <taxon>Alphaproteobacteria</taxon>
        <taxon>Rhodobacterales</taxon>
        <taxon>Roseobacteraceae</taxon>
        <taxon>Aliiruegeria</taxon>
    </lineage>
</organism>
<keyword evidence="10" id="KW-1185">Reference proteome</keyword>
<evidence type="ECO:0000256" key="5">
    <source>
        <dbReference type="ARBA" id="ARBA00078257"/>
    </source>
</evidence>
<dbReference type="Proteomes" id="UP000199382">
    <property type="component" value="Unassembled WGS sequence"/>
</dbReference>
<dbReference type="Gene3D" id="3.40.50.1100">
    <property type="match status" value="2"/>
</dbReference>